<dbReference type="GO" id="GO:0015188">
    <property type="term" value="F:L-isoleucine transmembrane transporter activity"/>
    <property type="evidence" value="ECO:0007669"/>
    <property type="project" value="TreeGrafter"/>
</dbReference>
<dbReference type="RefSeq" id="WP_270454198.1">
    <property type="nucleotide sequence ID" value="NZ_JADPIE010000004.1"/>
</dbReference>
<keyword evidence="2" id="KW-0547">Nucleotide-binding</keyword>
<dbReference type="Gene3D" id="3.40.50.300">
    <property type="entry name" value="P-loop containing nucleotide triphosphate hydrolases"/>
    <property type="match status" value="1"/>
</dbReference>
<dbReference type="GO" id="GO:0042941">
    <property type="term" value="P:D-alanine transmembrane transport"/>
    <property type="evidence" value="ECO:0007669"/>
    <property type="project" value="TreeGrafter"/>
</dbReference>
<dbReference type="InterPro" id="IPR032823">
    <property type="entry name" value="BCA_ABC_TP_C"/>
</dbReference>
<dbReference type="GO" id="GO:1903806">
    <property type="term" value="P:L-isoleucine import across plasma membrane"/>
    <property type="evidence" value="ECO:0007669"/>
    <property type="project" value="TreeGrafter"/>
</dbReference>
<dbReference type="GO" id="GO:0016887">
    <property type="term" value="F:ATP hydrolysis activity"/>
    <property type="evidence" value="ECO:0007669"/>
    <property type="project" value="InterPro"/>
</dbReference>
<dbReference type="PANTHER" id="PTHR45772">
    <property type="entry name" value="CONSERVED COMPONENT OF ABC TRANSPORTER FOR NATURAL AMINO ACIDS-RELATED"/>
    <property type="match status" value="1"/>
</dbReference>
<dbReference type="GO" id="GO:0015808">
    <property type="term" value="P:L-alanine transport"/>
    <property type="evidence" value="ECO:0007669"/>
    <property type="project" value="TreeGrafter"/>
</dbReference>
<dbReference type="PANTHER" id="PTHR45772:SF7">
    <property type="entry name" value="AMINO ACID ABC TRANSPORTER ATP-BINDING PROTEIN"/>
    <property type="match status" value="1"/>
</dbReference>
<evidence type="ECO:0000313" key="5">
    <source>
        <dbReference type="EMBL" id="MBF8437236.1"/>
    </source>
</evidence>
<evidence type="ECO:0000256" key="1">
    <source>
        <dbReference type="ARBA" id="ARBA00022448"/>
    </source>
</evidence>
<dbReference type="Pfam" id="PF00005">
    <property type="entry name" value="ABC_tran"/>
    <property type="match status" value="1"/>
</dbReference>
<dbReference type="AlphaFoldDB" id="A0A931AW84"/>
<dbReference type="CDD" id="cd03219">
    <property type="entry name" value="ABC_Mj1267_LivG_branched"/>
    <property type="match status" value="1"/>
</dbReference>
<gene>
    <name evidence="5" type="ORF">I0Q91_09115</name>
</gene>
<sequence length="260" mass="29071">MKILEIKNMTKRFGGLVAVDDLSFQVEKGSIFGLIGPNGAGKTTVFNSITRFYDPEEGEVILRTQDDEINLLNYKSHQIANFGLARTFQNVELFGNMSVLDNMLVGAHTNIKTNFLIEGFRLPGFRNKENEAKEKAMDILGFLGLKKLANQFAKSQPYGVQKLLELGRVLMTEPRIILLDEPAAGMNDSETDKLSELLMKIRDEYNLTIFLVEHDMGLVMDICDEIVAINFGKSIMQGTPQEIQASPEVQEAYLGGDDEL</sequence>
<dbReference type="InterPro" id="IPR027417">
    <property type="entry name" value="P-loop_NTPase"/>
</dbReference>
<dbReference type="GO" id="GO:0005886">
    <property type="term" value="C:plasma membrane"/>
    <property type="evidence" value="ECO:0007669"/>
    <property type="project" value="TreeGrafter"/>
</dbReference>
<protein>
    <submittedName>
        <fullName evidence="5">ABC transporter ATP-binding protein</fullName>
    </submittedName>
</protein>
<dbReference type="Pfam" id="PF12399">
    <property type="entry name" value="BCA_ABC_TP_C"/>
    <property type="match status" value="1"/>
</dbReference>
<name>A0A931AW84_9FIRM</name>
<dbReference type="SUPFAM" id="SSF52540">
    <property type="entry name" value="P-loop containing nucleoside triphosphate hydrolases"/>
    <property type="match status" value="1"/>
</dbReference>
<organism evidence="5 6">
    <name type="scientific">Halonatronomonas betaini</name>
    <dbReference type="NCBI Taxonomy" id="2778430"/>
    <lineage>
        <taxon>Bacteria</taxon>
        <taxon>Bacillati</taxon>
        <taxon>Bacillota</taxon>
        <taxon>Clostridia</taxon>
        <taxon>Halanaerobiales</taxon>
        <taxon>Halarsenatibacteraceae</taxon>
        <taxon>Halonatronomonas</taxon>
    </lineage>
</organism>
<keyword evidence="1" id="KW-0813">Transport</keyword>
<evidence type="ECO:0000313" key="6">
    <source>
        <dbReference type="Proteomes" id="UP000621436"/>
    </source>
</evidence>
<comment type="caution">
    <text evidence="5">The sequence shown here is derived from an EMBL/GenBank/DDBJ whole genome shotgun (WGS) entry which is preliminary data.</text>
</comment>
<proteinExistence type="predicted"/>
<keyword evidence="6" id="KW-1185">Reference proteome</keyword>
<dbReference type="FunFam" id="3.40.50.300:FF:000421">
    <property type="entry name" value="Branched-chain amino acid ABC transporter ATP-binding protein"/>
    <property type="match status" value="1"/>
</dbReference>
<dbReference type="Proteomes" id="UP000621436">
    <property type="component" value="Unassembled WGS sequence"/>
</dbReference>
<evidence type="ECO:0000256" key="2">
    <source>
        <dbReference type="ARBA" id="ARBA00022741"/>
    </source>
</evidence>
<dbReference type="EMBL" id="JADPIE010000004">
    <property type="protein sequence ID" value="MBF8437236.1"/>
    <property type="molecule type" value="Genomic_DNA"/>
</dbReference>
<evidence type="ECO:0000259" key="4">
    <source>
        <dbReference type="PROSITE" id="PS50893"/>
    </source>
</evidence>
<dbReference type="InterPro" id="IPR003593">
    <property type="entry name" value="AAA+_ATPase"/>
</dbReference>
<evidence type="ECO:0000256" key="3">
    <source>
        <dbReference type="ARBA" id="ARBA00022840"/>
    </source>
</evidence>
<feature type="domain" description="ABC transporter" evidence="4">
    <location>
        <begin position="4"/>
        <end position="256"/>
    </location>
</feature>
<keyword evidence="3 5" id="KW-0067">ATP-binding</keyword>
<dbReference type="GO" id="GO:0005304">
    <property type="term" value="F:L-valine transmembrane transporter activity"/>
    <property type="evidence" value="ECO:0007669"/>
    <property type="project" value="TreeGrafter"/>
</dbReference>
<dbReference type="PROSITE" id="PS50893">
    <property type="entry name" value="ABC_TRANSPORTER_2"/>
    <property type="match status" value="1"/>
</dbReference>
<dbReference type="InterPro" id="IPR003439">
    <property type="entry name" value="ABC_transporter-like_ATP-bd"/>
</dbReference>
<reference evidence="5" key="1">
    <citation type="submission" date="2020-11" db="EMBL/GenBank/DDBJ databases">
        <title>Halonatronomonas betainensis gen. nov., sp. nov. a novel haloalkaliphilic representative of the family Halanaerobiacae capable of betaine degradation.</title>
        <authorList>
            <person name="Boltyanskaya Y."/>
            <person name="Kevbrin V."/>
            <person name="Detkova E."/>
            <person name="Grouzdev D.S."/>
            <person name="Koziaeva V."/>
            <person name="Zhilina T."/>
        </authorList>
    </citation>
    <scope>NUCLEOTIDE SEQUENCE</scope>
    <source>
        <strain evidence="5">Z-7014</strain>
    </source>
</reference>
<accession>A0A931AW84</accession>
<dbReference type="InterPro" id="IPR051120">
    <property type="entry name" value="ABC_AA/LPS_Transport"/>
</dbReference>
<dbReference type="GO" id="GO:1903805">
    <property type="term" value="P:L-valine import across plasma membrane"/>
    <property type="evidence" value="ECO:0007669"/>
    <property type="project" value="TreeGrafter"/>
</dbReference>
<dbReference type="GO" id="GO:0015192">
    <property type="term" value="F:L-phenylalanine transmembrane transporter activity"/>
    <property type="evidence" value="ECO:0007669"/>
    <property type="project" value="TreeGrafter"/>
</dbReference>
<dbReference type="SMART" id="SM00382">
    <property type="entry name" value="AAA"/>
    <property type="match status" value="1"/>
</dbReference>
<dbReference type="GO" id="GO:0005524">
    <property type="term" value="F:ATP binding"/>
    <property type="evidence" value="ECO:0007669"/>
    <property type="project" value="UniProtKB-KW"/>
</dbReference>